<dbReference type="EMBL" id="UOFR01000029">
    <property type="protein sequence ID" value="VAW94624.1"/>
    <property type="molecule type" value="Genomic_DNA"/>
</dbReference>
<keyword evidence="3 6" id="KW-0808">Transferase</keyword>
<organism evidence="6">
    <name type="scientific">hydrothermal vent metagenome</name>
    <dbReference type="NCBI Taxonomy" id="652676"/>
    <lineage>
        <taxon>unclassified sequences</taxon>
        <taxon>metagenomes</taxon>
        <taxon>ecological metagenomes</taxon>
    </lineage>
</organism>
<dbReference type="InterPro" id="IPR050723">
    <property type="entry name" value="CFA/CMAS"/>
</dbReference>
<sequence length="431" mass="49737">MGAESTTQDALEDASINTNHRVVQSSSGKIRRSSKVNQFDLWLVNKLFAMSGHPPFTMQLWDGTEINARASNTHKLFVTDRQALWLVAYDPEFYFGELYSTHRLILTGDLVEFLETDSRHCRSYGNKWIDLLQFLRHPPRLNSLSGSQKNIHHHYNIGNDFYSLWLDQDENQYTCAYYPREDMTLEQAQVAKLHHVARKLKLEPGQTVVEAGCGWGGLARFFAKNYGVNVKAYNISHEQVRFATEKAREEGVDDKVEYIEDDYRNITGTYDVFVSVGMLEHVGKRQYKTLGSVVDSCLREDGIGLIHTIGRNRPGLMNAWIEKRIFPGAYPPSLKEMMDIFEPNHLSILDLENIRLHYAKTLTHWLERFNANEDKITDMFDSDFVRAWRLYLAGSITAFTTAQLQLFQVVFTREFNNSVSSSRSHIYEEGH</sequence>
<keyword evidence="2 6" id="KW-0489">Methyltransferase</keyword>
<evidence type="ECO:0000256" key="3">
    <source>
        <dbReference type="ARBA" id="ARBA00022679"/>
    </source>
</evidence>
<dbReference type="InterPro" id="IPR003333">
    <property type="entry name" value="CMAS"/>
</dbReference>
<accession>A0A3B1AL67</accession>
<evidence type="ECO:0000256" key="4">
    <source>
        <dbReference type="ARBA" id="ARBA00022691"/>
    </source>
</evidence>
<dbReference type="AlphaFoldDB" id="A0A3B1AL67"/>
<dbReference type="PIRSF" id="PIRSF003085">
    <property type="entry name" value="CMAS"/>
    <property type="match status" value="1"/>
</dbReference>
<dbReference type="GO" id="GO:0008825">
    <property type="term" value="F:cyclopropane-fatty-acyl-phospholipid synthase activity"/>
    <property type="evidence" value="ECO:0007669"/>
    <property type="project" value="UniProtKB-EC"/>
</dbReference>
<keyword evidence="5" id="KW-0443">Lipid metabolism</keyword>
<dbReference type="Pfam" id="PF02353">
    <property type="entry name" value="CMAS"/>
    <property type="match status" value="1"/>
</dbReference>
<dbReference type="PANTHER" id="PTHR43667">
    <property type="entry name" value="CYCLOPROPANE-FATTY-ACYL-PHOSPHOLIPID SYNTHASE"/>
    <property type="match status" value="1"/>
</dbReference>
<evidence type="ECO:0000313" key="6">
    <source>
        <dbReference type="EMBL" id="VAW94624.1"/>
    </source>
</evidence>
<proteinExistence type="inferred from homology"/>
<dbReference type="PANTHER" id="PTHR43667:SF1">
    <property type="entry name" value="CYCLOPROPANE-FATTY-ACYL-PHOSPHOLIPID SYNTHASE"/>
    <property type="match status" value="1"/>
</dbReference>
<name>A0A3B1AL67_9ZZZZ</name>
<comment type="similarity">
    <text evidence="1">Belongs to the CFA/CMAS family.</text>
</comment>
<dbReference type="EC" id="2.1.1.79" evidence="6"/>
<protein>
    <submittedName>
        <fullName evidence="6">Cyclopropane-fatty-acyl-phospholipid synthase</fullName>
        <ecNumber evidence="6">2.1.1.79</ecNumber>
    </submittedName>
</protein>
<dbReference type="GO" id="GO:0008610">
    <property type="term" value="P:lipid biosynthetic process"/>
    <property type="evidence" value="ECO:0007669"/>
    <property type="project" value="InterPro"/>
</dbReference>
<dbReference type="SUPFAM" id="SSF53335">
    <property type="entry name" value="S-adenosyl-L-methionine-dependent methyltransferases"/>
    <property type="match status" value="1"/>
</dbReference>
<keyword evidence="4" id="KW-0949">S-adenosyl-L-methionine</keyword>
<gene>
    <name evidence="6" type="ORF">MNBD_GAMMA21-2989</name>
</gene>
<dbReference type="Gene3D" id="3.40.50.150">
    <property type="entry name" value="Vaccinia Virus protein VP39"/>
    <property type="match status" value="1"/>
</dbReference>
<dbReference type="CDD" id="cd02440">
    <property type="entry name" value="AdoMet_MTases"/>
    <property type="match status" value="1"/>
</dbReference>
<dbReference type="GO" id="GO:0032259">
    <property type="term" value="P:methylation"/>
    <property type="evidence" value="ECO:0007669"/>
    <property type="project" value="UniProtKB-KW"/>
</dbReference>
<evidence type="ECO:0000256" key="1">
    <source>
        <dbReference type="ARBA" id="ARBA00010815"/>
    </source>
</evidence>
<evidence type="ECO:0000256" key="5">
    <source>
        <dbReference type="ARBA" id="ARBA00023098"/>
    </source>
</evidence>
<dbReference type="InterPro" id="IPR029063">
    <property type="entry name" value="SAM-dependent_MTases_sf"/>
</dbReference>
<reference evidence="6" key="1">
    <citation type="submission" date="2018-06" db="EMBL/GenBank/DDBJ databases">
        <authorList>
            <person name="Zhirakovskaya E."/>
        </authorList>
    </citation>
    <scope>NUCLEOTIDE SEQUENCE</scope>
</reference>
<evidence type="ECO:0000256" key="2">
    <source>
        <dbReference type="ARBA" id="ARBA00022603"/>
    </source>
</evidence>